<dbReference type="AlphaFoldDB" id="A0A9D4J160"/>
<evidence type="ECO:0000313" key="3">
    <source>
        <dbReference type="Proteomes" id="UP000828390"/>
    </source>
</evidence>
<accession>A0A9D4J160</accession>
<sequence>MPGRGILESIYTCNLNFPTSSLLGRQLQAFEQNHPEFRLLPYPMRLAAYDISFARKKCMWLLLPLKLPSGFQESSLHEKKPLRGATSGSAVGIGIPRNNVVLPVYLGKGGYFICLHQPCIQSCSTIRNTKEQVSYEYDEGDDQNDDTDDDDDDDYENDGYIDKQNISFCSSEETCGGMAKNEQSVRRNKEELMRNLRRSDEAVSVSEQVGEELKRYCGRSEIKLVTDVAKICRDGLNPSRRTTHSTRLAVSLLPFP</sequence>
<evidence type="ECO:0000256" key="1">
    <source>
        <dbReference type="SAM" id="MobiDB-lite"/>
    </source>
</evidence>
<evidence type="ECO:0000313" key="2">
    <source>
        <dbReference type="EMBL" id="KAH3791913.1"/>
    </source>
</evidence>
<feature type="region of interest" description="Disordered" evidence="1">
    <location>
        <begin position="134"/>
        <end position="157"/>
    </location>
</feature>
<feature type="compositionally biased region" description="Acidic residues" evidence="1">
    <location>
        <begin position="136"/>
        <end position="157"/>
    </location>
</feature>
<gene>
    <name evidence="2" type="ORF">DPMN_145403</name>
</gene>
<proteinExistence type="predicted"/>
<reference evidence="2" key="1">
    <citation type="journal article" date="2019" name="bioRxiv">
        <title>The Genome of the Zebra Mussel, Dreissena polymorpha: A Resource for Invasive Species Research.</title>
        <authorList>
            <person name="McCartney M.A."/>
            <person name="Auch B."/>
            <person name="Kono T."/>
            <person name="Mallez S."/>
            <person name="Zhang Y."/>
            <person name="Obille A."/>
            <person name="Becker A."/>
            <person name="Abrahante J.E."/>
            <person name="Garbe J."/>
            <person name="Badalamenti J.P."/>
            <person name="Herman A."/>
            <person name="Mangelson H."/>
            <person name="Liachko I."/>
            <person name="Sullivan S."/>
            <person name="Sone E.D."/>
            <person name="Koren S."/>
            <person name="Silverstein K.A.T."/>
            <person name="Beckman K.B."/>
            <person name="Gohl D.M."/>
        </authorList>
    </citation>
    <scope>NUCLEOTIDE SEQUENCE</scope>
    <source>
        <strain evidence="2">Duluth1</strain>
        <tissue evidence="2">Whole animal</tissue>
    </source>
</reference>
<dbReference type="Proteomes" id="UP000828390">
    <property type="component" value="Unassembled WGS sequence"/>
</dbReference>
<reference evidence="2" key="2">
    <citation type="submission" date="2020-11" db="EMBL/GenBank/DDBJ databases">
        <authorList>
            <person name="McCartney M.A."/>
            <person name="Auch B."/>
            <person name="Kono T."/>
            <person name="Mallez S."/>
            <person name="Becker A."/>
            <person name="Gohl D.M."/>
            <person name="Silverstein K.A.T."/>
            <person name="Koren S."/>
            <person name="Bechman K.B."/>
            <person name="Herman A."/>
            <person name="Abrahante J.E."/>
            <person name="Garbe J."/>
        </authorList>
    </citation>
    <scope>NUCLEOTIDE SEQUENCE</scope>
    <source>
        <strain evidence="2">Duluth1</strain>
        <tissue evidence="2">Whole animal</tissue>
    </source>
</reference>
<keyword evidence="3" id="KW-1185">Reference proteome</keyword>
<comment type="caution">
    <text evidence="2">The sequence shown here is derived from an EMBL/GenBank/DDBJ whole genome shotgun (WGS) entry which is preliminary data.</text>
</comment>
<organism evidence="2 3">
    <name type="scientific">Dreissena polymorpha</name>
    <name type="common">Zebra mussel</name>
    <name type="synonym">Mytilus polymorpha</name>
    <dbReference type="NCBI Taxonomy" id="45954"/>
    <lineage>
        <taxon>Eukaryota</taxon>
        <taxon>Metazoa</taxon>
        <taxon>Spiralia</taxon>
        <taxon>Lophotrochozoa</taxon>
        <taxon>Mollusca</taxon>
        <taxon>Bivalvia</taxon>
        <taxon>Autobranchia</taxon>
        <taxon>Heteroconchia</taxon>
        <taxon>Euheterodonta</taxon>
        <taxon>Imparidentia</taxon>
        <taxon>Neoheterodontei</taxon>
        <taxon>Myida</taxon>
        <taxon>Dreissenoidea</taxon>
        <taxon>Dreissenidae</taxon>
        <taxon>Dreissena</taxon>
    </lineage>
</organism>
<name>A0A9D4J160_DREPO</name>
<dbReference type="EMBL" id="JAIWYP010000007">
    <property type="protein sequence ID" value="KAH3791913.1"/>
    <property type="molecule type" value="Genomic_DNA"/>
</dbReference>
<protein>
    <submittedName>
        <fullName evidence="2">Uncharacterized protein</fullName>
    </submittedName>
</protein>